<evidence type="ECO:0000313" key="8">
    <source>
        <dbReference type="Proteomes" id="UP000386281"/>
    </source>
</evidence>
<dbReference type="Pfam" id="PF00004">
    <property type="entry name" value="AAA"/>
    <property type="match status" value="1"/>
</dbReference>
<feature type="transmembrane region" description="Helical" evidence="5">
    <location>
        <begin position="7"/>
        <end position="28"/>
    </location>
</feature>
<dbReference type="Gene3D" id="3.40.50.300">
    <property type="entry name" value="P-loop containing nucleotide triphosphate hydrolases"/>
    <property type="match status" value="1"/>
</dbReference>
<keyword evidence="5" id="KW-1133">Transmembrane helix</keyword>
<feature type="domain" description="AAA+ ATPase" evidence="6">
    <location>
        <begin position="313"/>
        <end position="453"/>
    </location>
</feature>
<dbReference type="GO" id="GO:0005524">
    <property type="term" value="F:ATP binding"/>
    <property type="evidence" value="ECO:0007669"/>
    <property type="project" value="UniProtKB-KW"/>
</dbReference>
<dbReference type="Proteomes" id="UP000386281">
    <property type="component" value="Unassembled WGS sequence"/>
</dbReference>
<dbReference type="SUPFAM" id="SSF52540">
    <property type="entry name" value="P-loop containing nucleoside triphosphate hydrolases"/>
    <property type="match status" value="1"/>
</dbReference>
<dbReference type="FunFam" id="3.40.50.300:FF:000216">
    <property type="entry name" value="Type VII secretion ATPase EccA"/>
    <property type="match status" value="1"/>
</dbReference>
<dbReference type="InterPro" id="IPR003959">
    <property type="entry name" value="ATPase_AAA_core"/>
</dbReference>
<dbReference type="SMART" id="SM00382">
    <property type="entry name" value="AAA"/>
    <property type="match status" value="1"/>
</dbReference>
<reference evidence="7 8" key="1">
    <citation type="submission" date="2019-02" db="EMBL/GenBank/DDBJ databases">
        <authorList>
            <consortium name="Pathogen Informatics"/>
        </authorList>
    </citation>
    <scope>NUCLEOTIDE SEQUENCE [LARGE SCALE GENOMIC DNA]</scope>
    <source>
        <strain evidence="7 8">3012STDY7078520</strain>
    </source>
</reference>
<evidence type="ECO:0000256" key="1">
    <source>
        <dbReference type="ARBA" id="ARBA00010378"/>
    </source>
</evidence>
<dbReference type="EMBL" id="CAACXN010000014">
    <property type="protein sequence ID" value="VEW11627.1"/>
    <property type="molecule type" value="Genomic_DNA"/>
</dbReference>
<keyword evidence="2" id="KW-0547">Nucleotide-binding</keyword>
<evidence type="ECO:0000256" key="4">
    <source>
        <dbReference type="SAM" id="MobiDB-lite"/>
    </source>
</evidence>
<keyword evidence="3" id="KW-0067">ATP-binding</keyword>
<dbReference type="Gene3D" id="1.10.8.60">
    <property type="match status" value="1"/>
</dbReference>
<name>A0A449D226_9MICO</name>
<evidence type="ECO:0000259" key="6">
    <source>
        <dbReference type="SMART" id="SM00382"/>
    </source>
</evidence>
<evidence type="ECO:0000256" key="5">
    <source>
        <dbReference type="SAM" id="Phobius"/>
    </source>
</evidence>
<dbReference type="PANTHER" id="PTHR43392:SF2">
    <property type="entry name" value="AAA-TYPE ATPASE FAMILY PROTEIN _ ANKYRIN REPEAT FAMILY PROTEIN"/>
    <property type="match status" value="1"/>
</dbReference>
<evidence type="ECO:0000313" key="7">
    <source>
        <dbReference type="EMBL" id="VEW11627.1"/>
    </source>
</evidence>
<sequence>MKHVVRGVLFGLLIGAVAGGIPFGLIGMLSTLSSGHGEPIWMVGLLGFAVAGFYGAIPGGVLGGIVGLIVGLIRRASANRPPAYPVAMASPPPHVPVAALAVPEGHWIGVVGERLETRAEVKSVEPFHDVFAEKDLRWLHRLVTPQGHALRWLSNSNRGLAAGDRIVLRGMVKDHTWAEGESVTEVWYCQARKDASGWPSPGDSESVGTGSVGTWTREEFEEQRQRMVAADERRAQELRERLQTSTSGSAETAPATVPSAALAQAPTETLDEVLAELDALPGLESVAGQVRTLANRVRLNKEREKRGMAVSEVGMHSVFIGPPGTGKTTVARIWGRVLATTGLLPSGHVIETDRSGLVGQHVGETAQKTTAVIDKAKGGVLFVDEAYSLTPSGPASSDFGSEAVDVLLKRMEDERDSFCVIVAGYPREMERFLESNTGLRSRFAQTMTFPNYSASALETIFKKMAANADYTVDPEGQQLLSASLTRLADAPPPGWANARSLRALLSAMVDAQSERLAHARDLGSEDLGLLSAEDVRAALEKLFPSAVR</sequence>
<dbReference type="InterPro" id="IPR000641">
    <property type="entry name" value="CbxX/CfxQ"/>
</dbReference>
<evidence type="ECO:0000256" key="2">
    <source>
        <dbReference type="ARBA" id="ARBA00022741"/>
    </source>
</evidence>
<organism evidence="7 8">
    <name type="scientific">Brevibacterium casei</name>
    <dbReference type="NCBI Taxonomy" id="33889"/>
    <lineage>
        <taxon>Bacteria</taxon>
        <taxon>Bacillati</taxon>
        <taxon>Actinomycetota</taxon>
        <taxon>Actinomycetes</taxon>
        <taxon>Micrococcales</taxon>
        <taxon>Brevibacteriaceae</taxon>
        <taxon>Brevibacterium</taxon>
    </lineage>
</organism>
<dbReference type="InterPro" id="IPR050773">
    <property type="entry name" value="CbxX/CfxQ_RuBisCO_ESX"/>
</dbReference>
<dbReference type="InterPro" id="IPR003593">
    <property type="entry name" value="AAA+_ATPase"/>
</dbReference>
<dbReference type="RefSeq" id="WP_190246668.1">
    <property type="nucleotide sequence ID" value="NZ_CAACXN010000014.1"/>
</dbReference>
<dbReference type="CDD" id="cd00009">
    <property type="entry name" value="AAA"/>
    <property type="match status" value="1"/>
</dbReference>
<accession>A0A449D226</accession>
<dbReference type="AlphaFoldDB" id="A0A449D226"/>
<gene>
    <name evidence="7" type="primary">cbbX</name>
    <name evidence="7" type="ORF">NCTC12391_00802</name>
</gene>
<dbReference type="Pfam" id="PF17866">
    <property type="entry name" value="AAA_lid_6"/>
    <property type="match status" value="1"/>
</dbReference>
<feature type="transmembrane region" description="Helical" evidence="5">
    <location>
        <begin position="40"/>
        <end position="73"/>
    </location>
</feature>
<keyword evidence="5" id="KW-0472">Membrane</keyword>
<dbReference type="InterPro" id="IPR041627">
    <property type="entry name" value="AAA_lid_6"/>
</dbReference>
<dbReference type="PRINTS" id="PR00819">
    <property type="entry name" value="CBXCFQXSUPER"/>
</dbReference>
<keyword evidence="7" id="KW-0378">Hydrolase</keyword>
<evidence type="ECO:0000256" key="3">
    <source>
        <dbReference type="ARBA" id="ARBA00022840"/>
    </source>
</evidence>
<dbReference type="InterPro" id="IPR027417">
    <property type="entry name" value="P-loop_NTPase"/>
</dbReference>
<dbReference type="PANTHER" id="PTHR43392">
    <property type="entry name" value="AAA-TYPE ATPASE FAMILY PROTEIN / ANKYRIN REPEAT FAMILY PROTEIN"/>
    <property type="match status" value="1"/>
</dbReference>
<feature type="region of interest" description="Disordered" evidence="4">
    <location>
        <begin position="237"/>
        <end position="257"/>
    </location>
</feature>
<proteinExistence type="inferred from homology"/>
<dbReference type="GO" id="GO:0004386">
    <property type="term" value="F:helicase activity"/>
    <property type="evidence" value="ECO:0007669"/>
    <property type="project" value="UniProtKB-KW"/>
</dbReference>
<keyword evidence="7" id="KW-0347">Helicase</keyword>
<keyword evidence="5" id="KW-0812">Transmembrane</keyword>
<comment type="similarity">
    <text evidence="1">Belongs to the CbxX/CfxQ family.</text>
</comment>
<protein>
    <submittedName>
        <fullName evidence="7">Holliday junction DNA helicase RuvB</fullName>
    </submittedName>
</protein>
<dbReference type="GO" id="GO:0016887">
    <property type="term" value="F:ATP hydrolysis activity"/>
    <property type="evidence" value="ECO:0007669"/>
    <property type="project" value="InterPro"/>
</dbReference>